<evidence type="ECO:0000313" key="3">
    <source>
        <dbReference type="Proteomes" id="UP000027986"/>
    </source>
</evidence>
<evidence type="ECO:0000313" key="2">
    <source>
        <dbReference type="EMBL" id="AIF39915.1"/>
    </source>
</evidence>
<sequence>MIAVALAVAVCALLLAGWALVQVRASEARLATIIGDDDGGPRQVARDIAAARTELAAARADSGRALKHVAVVRYDAFGDMAGQLSFSAALVDDAGDGLVISSIHGRAESRTYAKSVEAGASSSELTPEEKQAVAAARAGEGNAR</sequence>
<reference evidence="2 3" key="1">
    <citation type="submission" date="2014-07" db="EMBL/GenBank/DDBJ databases">
        <title>Genome Sequencing of Dermacoccus nishinomiyaensis.</title>
        <authorList>
            <person name="Hong K.W."/>
            <person name="Chan K.G."/>
        </authorList>
    </citation>
    <scope>NUCLEOTIDE SEQUENCE [LARGE SCALE GENOMIC DNA]</scope>
    <source>
        <strain evidence="2 3">M25</strain>
    </source>
</reference>
<gene>
    <name evidence="2" type="ORF">HX89_01760</name>
</gene>
<dbReference type="AlphaFoldDB" id="A0A075JE28"/>
<dbReference type="eggNOG" id="COG1196">
    <property type="taxonomic scope" value="Bacteria"/>
</dbReference>
<protein>
    <recommendedName>
        <fullName evidence="4">DUF4446 family protein</fullName>
    </recommendedName>
</protein>
<proteinExistence type="predicted"/>
<feature type="compositionally biased region" description="Low complexity" evidence="1">
    <location>
        <begin position="132"/>
        <end position="144"/>
    </location>
</feature>
<name>A0A075JE28_9MICO</name>
<accession>A0A075JE28</accession>
<dbReference type="HOGENOM" id="CLU_153942_0_0_11"/>
<dbReference type="Proteomes" id="UP000027986">
    <property type="component" value="Chromosome"/>
</dbReference>
<organism evidence="2 3">
    <name type="scientific">Dermacoccus nishinomiyaensis</name>
    <dbReference type="NCBI Taxonomy" id="1274"/>
    <lineage>
        <taxon>Bacteria</taxon>
        <taxon>Bacillati</taxon>
        <taxon>Actinomycetota</taxon>
        <taxon>Actinomycetes</taxon>
        <taxon>Micrococcales</taxon>
        <taxon>Dermacoccaceae</taxon>
        <taxon>Dermacoccus</taxon>
    </lineage>
</organism>
<dbReference type="InterPro" id="IPR027981">
    <property type="entry name" value="DUF4446"/>
</dbReference>
<feature type="region of interest" description="Disordered" evidence="1">
    <location>
        <begin position="116"/>
        <end position="144"/>
    </location>
</feature>
<dbReference type="KEGG" id="dni:HX89_01760"/>
<dbReference type="EMBL" id="CP008889">
    <property type="protein sequence ID" value="AIF39915.1"/>
    <property type="molecule type" value="Genomic_DNA"/>
</dbReference>
<evidence type="ECO:0008006" key="4">
    <source>
        <dbReference type="Google" id="ProtNLM"/>
    </source>
</evidence>
<dbReference type="RefSeq" id="WP_038566542.1">
    <property type="nucleotide sequence ID" value="NZ_CP008889.1"/>
</dbReference>
<dbReference type="GeneID" id="41839969"/>
<dbReference type="Pfam" id="PF14584">
    <property type="entry name" value="DUF4446"/>
    <property type="match status" value="1"/>
</dbReference>
<evidence type="ECO:0000256" key="1">
    <source>
        <dbReference type="SAM" id="MobiDB-lite"/>
    </source>
</evidence>
<dbReference type="OrthoDB" id="5244042at2"/>
<keyword evidence="3" id="KW-1185">Reference proteome</keyword>